<dbReference type="OrthoDB" id="981162at2"/>
<dbReference type="Proteomes" id="UP000317624">
    <property type="component" value="Unassembled WGS sequence"/>
</dbReference>
<protein>
    <submittedName>
        <fullName evidence="1">Uncharacterized protein</fullName>
    </submittedName>
</protein>
<dbReference type="AlphaFoldDB" id="A0A558BSF0"/>
<sequence length="144" mass="16193">MADTVLYAQPYGDMMLAPEVPCVVIAWHGFANSEQFRELMDRGLELYRAEAQRTQPLGWLADTRNHSAIRAADQEWLATDWNRRAYLAGIRHVCFVVPDSVVGQITINTFSANALAHLDYPITTSLHRTLAEAKTELRATLLGH</sequence>
<evidence type="ECO:0000313" key="2">
    <source>
        <dbReference type="Proteomes" id="UP000317624"/>
    </source>
</evidence>
<name>A0A558BSF0_9BACT</name>
<organism evidence="1 2">
    <name type="scientific">Hymenobacter setariae</name>
    <dbReference type="NCBI Taxonomy" id="2594794"/>
    <lineage>
        <taxon>Bacteria</taxon>
        <taxon>Pseudomonadati</taxon>
        <taxon>Bacteroidota</taxon>
        <taxon>Cytophagia</taxon>
        <taxon>Cytophagales</taxon>
        <taxon>Hymenobacteraceae</taxon>
        <taxon>Hymenobacter</taxon>
    </lineage>
</organism>
<evidence type="ECO:0000313" key="1">
    <source>
        <dbReference type="EMBL" id="TVT39422.1"/>
    </source>
</evidence>
<dbReference type="EMBL" id="VMRJ01000004">
    <property type="protein sequence ID" value="TVT39422.1"/>
    <property type="molecule type" value="Genomic_DNA"/>
</dbReference>
<reference evidence="1 2" key="1">
    <citation type="submission" date="2019-07" db="EMBL/GenBank/DDBJ databases">
        <title>Hymenobacter sp. straun FUR1 Genome sequencing and assembly.</title>
        <authorList>
            <person name="Chhetri G."/>
        </authorList>
    </citation>
    <scope>NUCLEOTIDE SEQUENCE [LARGE SCALE GENOMIC DNA]</scope>
    <source>
        <strain evidence="1 2">Fur1</strain>
    </source>
</reference>
<dbReference type="RefSeq" id="WP_144850266.1">
    <property type="nucleotide sequence ID" value="NZ_VMRJ01000004.1"/>
</dbReference>
<gene>
    <name evidence="1" type="ORF">FNT36_17375</name>
</gene>
<comment type="caution">
    <text evidence="1">The sequence shown here is derived from an EMBL/GenBank/DDBJ whole genome shotgun (WGS) entry which is preliminary data.</text>
</comment>
<proteinExistence type="predicted"/>
<accession>A0A558BSF0</accession>
<keyword evidence="2" id="KW-1185">Reference proteome</keyword>